<evidence type="ECO:0000313" key="3">
    <source>
        <dbReference type="Proteomes" id="UP000770889"/>
    </source>
</evidence>
<sequence>MGHTMLNTCCCFLFQVALLITMAVDQVQAMDADLNLATRTINEVSKGLERLRPGDVSNYNRLSGKLNKAAKYLESTKSKSLPEFAAAVKRWGELQSRMAEIATAWNAAQQKAQAAASLPPPAARQAPAPAQAMPAVEPVDLDPLMTKYQRSALPRLAESATPEQARVWAEHMKALQTTQLQSDLATIDSALASGTASQSDAERVRRWISEMFQDNIKRTVARQIQINEGIIDSMLYSSDLINDVKLDDKNGAYRFAGDDKLENNRMRLDNALRAGAVAAVFDEVFGGGNPVRTGKLNRIESARARLDELAPVAAQQAMRLAHAPKKQRPVTKDFLAPIAQEFWLNGSVMAESEADGSIWIEANDVADITHNGRIWIDSNERGSVEPNGEVWFDGNQVGSLEPNGEVWRGGNQVGLIEQNGTVWIDGSPAGEIVPFQGEWKRAALLYYFRDFFPR</sequence>
<feature type="chain" id="PRO_5037007648" evidence="1">
    <location>
        <begin position="30"/>
        <end position="454"/>
    </location>
</feature>
<dbReference type="AlphaFoldDB" id="A0A944M735"/>
<comment type="caution">
    <text evidence="2">The sequence shown here is derived from an EMBL/GenBank/DDBJ whole genome shotgun (WGS) entry which is preliminary data.</text>
</comment>
<reference evidence="2 3" key="1">
    <citation type="submission" date="2021-05" db="EMBL/GenBank/DDBJ databases">
        <title>Genetic and Functional Diversity in Clade A Lucinid endosymbionts from the Bahamas.</title>
        <authorList>
            <person name="Giani N.M."/>
            <person name="Engel A.S."/>
            <person name="Campbell B.J."/>
        </authorList>
    </citation>
    <scope>NUCLEOTIDE SEQUENCE [LARGE SCALE GENOMIC DNA]</scope>
    <source>
        <strain evidence="2">LUC16012Gg_MoonRockCtena</strain>
    </source>
</reference>
<accession>A0A944M735</accession>
<evidence type="ECO:0000313" key="2">
    <source>
        <dbReference type="EMBL" id="MBT2989186.1"/>
    </source>
</evidence>
<feature type="signal peptide" evidence="1">
    <location>
        <begin position="1"/>
        <end position="29"/>
    </location>
</feature>
<name>A0A944M735_9GAMM</name>
<organism evidence="2 3">
    <name type="scientific">Candidatus Thiodiazotropha taylori</name>
    <dbReference type="NCBI Taxonomy" id="2792791"/>
    <lineage>
        <taxon>Bacteria</taxon>
        <taxon>Pseudomonadati</taxon>
        <taxon>Pseudomonadota</taxon>
        <taxon>Gammaproteobacteria</taxon>
        <taxon>Chromatiales</taxon>
        <taxon>Sedimenticolaceae</taxon>
        <taxon>Candidatus Thiodiazotropha</taxon>
    </lineage>
</organism>
<dbReference type="EMBL" id="JAHHGM010000007">
    <property type="protein sequence ID" value="MBT2989186.1"/>
    <property type="molecule type" value="Genomic_DNA"/>
</dbReference>
<proteinExistence type="predicted"/>
<evidence type="ECO:0000256" key="1">
    <source>
        <dbReference type="SAM" id="SignalP"/>
    </source>
</evidence>
<gene>
    <name evidence="2" type="ORF">KME65_09500</name>
</gene>
<dbReference type="Proteomes" id="UP000770889">
    <property type="component" value="Unassembled WGS sequence"/>
</dbReference>
<protein>
    <submittedName>
        <fullName evidence="2">Uncharacterized protein</fullName>
    </submittedName>
</protein>
<keyword evidence="1" id="KW-0732">Signal</keyword>